<dbReference type="Proteomes" id="UP000043107">
    <property type="component" value="Unassembled WGS sequence"/>
</dbReference>
<accession>A0ABM9R288</accession>
<reference evidence="1 2" key="1">
    <citation type="submission" date="2014-09" db="EMBL/GenBank/DDBJ databases">
        <authorList>
            <person name="Bertelli C."/>
        </authorList>
    </citation>
    <scope>NUCLEOTIDE SEQUENCE [LARGE SCALE GENOMIC DNA]</scope>
    <source>
        <strain evidence="1 2">BIC1401111250</strain>
    </source>
</reference>
<evidence type="ECO:0000313" key="1">
    <source>
        <dbReference type="EMBL" id="CEE98629.1"/>
    </source>
</evidence>
<comment type="caution">
    <text evidence="1">The sequence shown here is derived from an EMBL/GenBank/DDBJ whole genome shotgun (WGS) entry which is preliminary data.</text>
</comment>
<keyword evidence="2" id="KW-1185">Reference proteome</keyword>
<evidence type="ECO:0000313" key="2">
    <source>
        <dbReference type="Proteomes" id="UP000043107"/>
    </source>
</evidence>
<name>A0ABM9R288_BIFLI</name>
<protein>
    <submittedName>
        <fullName evidence="1">Uncharacterized protein</fullName>
    </submittedName>
</protein>
<dbReference type="EMBL" id="CCWP01000009">
    <property type="protein sequence ID" value="CEE98629.1"/>
    <property type="molecule type" value="Genomic_DNA"/>
</dbReference>
<organism evidence="1 2">
    <name type="scientific">Bifidobacterium longum subsp. infantis</name>
    <dbReference type="NCBI Taxonomy" id="1682"/>
    <lineage>
        <taxon>Bacteria</taxon>
        <taxon>Bacillati</taxon>
        <taxon>Actinomycetota</taxon>
        <taxon>Actinomycetes</taxon>
        <taxon>Bifidobacteriales</taxon>
        <taxon>Bifidobacteriaceae</taxon>
        <taxon>Bifidobacterium</taxon>
    </lineage>
</organism>
<sequence length="67" mass="7246">MSPYRVKSMSGSMMSNWHPSSVSIRLAPINESDSALSMFHSRSGVMTAMSAIVSVSSVYGSRASTWE</sequence>
<gene>
    <name evidence="1" type="ORF">BLIC_c00410</name>
</gene>
<proteinExistence type="predicted"/>